<proteinExistence type="inferred from homology"/>
<evidence type="ECO:0000256" key="4">
    <source>
        <dbReference type="ARBA" id="ARBA00022490"/>
    </source>
</evidence>
<evidence type="ECO:0000313" key="13">
    <source>
        <dbReference type="Proteomes" id="UP000464495"/>
    </source>
</evidence>
<dbReference type="GO" id="GO:0002949">
    <property type="term" value="P:tRNA threonylcarbamoyladenosine modification"/>
    <property type="evidence" value="ECO:0007669"/>
    <property type="project" value="InterPro"/>
</dbReference>
<dbReference type="AlphaFoldDB" id="A0A6P1T3Z8"/>
<dbReference type="GO" id="GO:0046872">
    <property type="term" value="F:metal ion binding"/>
    <property type="evidence" value="ECO:0007669"/>
    <property type="project" value="UniProtKB-KW"/>
</dbReference>
<dbReference type="GO" id="GO:0005737">
    <property type="term" value="C:cytoplasm"/>
    <property type="evidence" value="ECO:0007669"/>
    <property type="project" value="UniProtKB-SubCell"/>
</dbReference>
<dbReference type="GO" id="GO:0016740">
    <property type="term" value="F:transferase activity"/>
    <property type="evidence" value="ECO:0007669"/>
    <property type="project" value="UniProtKB-KW"/>
</dbReference>
<keyword evidence="9" id="KW-0460">Magnesium</keyword>
<evidence type="ECO:0000313" key="12">
    <source>
        <dbReference type="EMBL" id="QHQ35989.1"/>
    </source>
</evidence>
<dbReference type="Gene3D" id="3.40.50.300">
    <property type="entry name" value="P-loop containing nucleotide triphosphate hydrolases"/>
    <property type="match status" value="1"/>
</dbReference>
<dbReference type="Pfam" id="PF02367">
    <property type="entry name" value="TsaE"/>
    <property type="match status" value="1"/>
</dbReference>
<organism evidence="12 13">
    <name type="scientific">Algicella marina</name>
    <dbReference type="NCBI Taxonomy" id="2683284"/>
    <lineage>
        <taxon>Bacteria</taxon>
        <taxon>Pseudomonadati</taxon>
        <taxon>Pseudomonadota</taxon>
        <taxon>Alphaproteobacteria</taxon>
        <taxon>Rhodobacterales</taxon>
        <taxon>Paracoccaceae</taxon>
        <taxon>Algicella</taxon>
    </lineage>
</organism>
<evidence type="ECO:0000256" key="9">
    <source>
        <dbReference type="ARBA" id="ARBA00022842"/>
    </source>
</evidence>
<evidence type="ECO:0000256" key="5">
    <source>
        <dbReference type="ARBA" id="ARBA00022694"/>
    </source>
</evidence>
<keyword evidence="13" id="KW-1185">Reference proteome</keyword>
<accession>A0A6P1T3Z8</accession>
<keyword evidence="6" id="KW-0479">Metal-binding</keyword>
<dbReference type="InterPro" id="IPR027417">
    <property type="entry name" value="P-loop_NTPase"/>
</dbReference>
<name>A0A6P1T3Z8_9RHOB</name>
<dbReference type="Gene3D" id="3.90.1200.10">
    <property type="match status" value="1"/>
</dbReference>
<reference evidence="12 13" key="1">
    <citation type="submission" date="2019-12" db="EMBL/GenBank/DDBJ databases">
        <title>Complete genome sequence of Algicella marina strain 9Alg 56(T) isolated from the red alga Tichocarpus crinitus.</title>
        <authorList>
            <person name="Kim S.-G."/>
            <person name="Nedashkovskaya O.I."/>
        </authorList>
    </citation>
    <scope>NUCLEOTIDE SEQUENCE [LARGE SCALE GENOMIC DNA]</scope>
    <source>
        <strain evidence="12 13">9Alg 56</strain>
    </source>
</reference>
<keyword evidence="8" id="KW-0067">ATP-binding</keyword>
<dbReference type="InterPro" id="IPR011009">
    <property type="entry name" value="Kinase-like_dom_sf"/>
</dbReference>
<dbReference type="SUPFAM" id="SSF56112">
    <property type="entry name" value="Protein kinase-like (PK-like)"/>
    <property type="match status" value="1"/>
</dbReference>
<gene>
    <name evidence="12" type="primary">tsaE</name>
    <name evidence="12" type="ORF">GO499_12810</name>
</gene>
<evidence type="ECO:0000256" key="2">
    <source>
        <dbReference type="ARBA" id="ARBA00007599"/>
    </source>
</evidence>
<dbReference type="NCBIfam" id="TIGR00150">
    <property type="entry name" value="T6A_YjeE"/>
    <property type="match status" value="1"/>
</dbReference>
<evidence type="ECO:0000256" key="3">
    <source>
        <dbReference type="ARBA" id="ARBA00019010"/>
    </source>
</evidence>
<evidence type="ECO:0000256" key="8">
    <source>
        <dbReference type="ARBA" id="ARBA00022840"/>
    </source>
</evidence>
<keyword evidence="7" id="KW-0547">Nucleotide-binding</keyword>
<evidence type="ECO:0000256" key="1">
    <source>
        <dbReference type="ARBA" id="ARBA00004496"/>
    </source>
</evidence>
<dbReference type="KEGG" id="amaq:GO499_12810"/>
<dbReference type="SUPFAM" id="SSF52540">
    <property type="entry name" value="P-loop containing nucleoside triphosphate hydrolases"/>
    <property type="match status" value="1"/>
</dbReference>
<comment type="subcellular location">
    <subcellularLocation>
        <location evidence="1">Cytoplasm</location>
    </subcellularLocation>
</comment>
<feature type="domain" description="Aminoglycoside phosphotransferase" evidence="11">
    <location>
        <begin position="194"/>
        <end position="415"/>
    </location>
</feature>
<dbReference type="Pfam" id="PF01636">
    <property type="entry name" value="APH"/>
    <property type="match status" value="1"/>
</dbReference>
<dbReference type="InterPro" id="IPR002575">
    <property type="entry name" value="Aminoglycoside_PTrfase"/>
</dbReference>
<dbReference type="InterPro" id="IPR003442">
    <property type="entry name" value="T6A_TsaE"/>
</dbReference>
<dbReference type="Proteomes" id="UP000464495">
    <property type="component" value="Chromosome"/>
</dbReference>
<dbReference type="EMBL" id="CP046620">
    <property type="protein sequence ID" value="QHQ35989.1"/>
    <property type="molecule type" value="Genomic_DNA"/>
</dbReference>
<keyword evidence="4" id="KW-0963">Cytoplasm</keyword>
<protein>
    <recommendedName>
        <fullName evidence="3">tRNA threonylcarbamoyladenosine biosynthesis protein TsaE</fullName>
    </recommendedName>
    <alternativeName>
        <fullName evidence="10">t(6)A37 threonylcarbamoyladenosine biosynthesis protein TsaE</fullName>
    </alternativeName>
</protein>
<keyword evidence="5" id="KW-0819">tRNA processing</keyword>
<keyword evidence="12" id="KW-0808">Transferase</keyword>
<comment type="similarity">
    <text evidence="2">Belongs to the TsaE family.</text>
</comment>
<dbReference type="PANTHER" id="PTHR33540:SF2">
    <property type="entry name" value="TRNA THREONYLCARBAMOYLADENOSINE BIOSYNTHESIS PROTEIN TSAE"/>
    <property type="match status" value="1"/>
</dbReference>
<evidence type="ECO:0000256" key="7">
    <source>
        <dbReference type="ARBA" id="ARBA00022741"/>
    </source>
</evidence>
<dbReference type="GO" id="GO:0005524">
    <property type="term" value="F:ATP binding"/>
    <property type="evidence" value="ECO:0007669"/>
    <property type="project" value="UniProtKB-KW"/>
</dbReference>
<evidence type="ECO:0000256" key="6">
    <source>
        <dbReference type="ARBA" id="ARBA00022723"/>
    </source>
</evidence>
<dbReference type="Gene3D" id="3.30.200.20">
    <property type="entry name" value="Phosphorylase Kinase, domain 1"/>
    <property type="match status" value="1"/>
</dbReference>
<evidence type="ECO:0000259" key="11">
    <source>
        <dbReference type="Pfam" id="PF01636"/>
    </source>
</evidence>
<sequence length="502" mass="54253">MHSPGTCNCQRPAVLTAPIFTLSSDSETSALGARLAGVLQPGDTLLLEGPVGAGKSVLARAVIQTRQALHGEAEEVPSPSFTLVQTYEAGPDSLIHADLYRLTGPDDVIELGLEEAADDTILLIEWPDRWGEDTPPRHLRLRLEPDAADANVRHMSATASGTGWEPVLAALPPREAQRETFISTTDWRGATLADLAGDASNRRYFRLPGAPPAVLMDAPPEKGEDTRPFIAVTALLRSAGLSAPAIHALAPEQGFLLLEDLGDALFARVLEREPALEMDLYKAATDLLQTVRSLPTGALPPYDTATYLREARLLTDWYIPAADAPLPAPVIAEFEALITDATNTITPAGPVPVLRDYHAENLLWLPERQGDARVGLLDYQDALAGHPAYDLVSLLEDARRDTSADLRAKMLARAIANSGDDAEQFTRAYATLGAQRNIKIVGIFARLCRRDGKPAYLSLMPRVWDHLMRDLEHPALTGLKAWVLAHAPPPTQAVQARIAGQA</sequence>
<dbReference type="PANTHER" id="PTHR33540">
    <property type="entry name" value="TRNA THREONYLCARBAMOYLADENOSINE BIOSYNTHESIS PROTEIN TSAE"/>
    <property type="match status" value="1"/>
</dbReference>
<evidence type="ECO:0000256" key="10">
    <source>
        <dbReference type="ARBA" id="ARBA00032441"/>
    </source>
</evidence>